<keyword evidence="1" id="KW-0378">Hydrolase</keyword>
<name>K1TN33_9ZZZZ</name>
<reference evidence="1" key="1">
    <citation type="journal article" date="2013" name="Environ. Microbiol.">
        <title>Microbiota from the distal guts of lean and obese adolescents exhibit partial functional redundancy besides clear differences in community structure.</title>
        <authorList>
            <person name="Ferrer M."/>
            <person name="Ruiz A."/>
            <person name="Lanza F."/>
            <person name="Haange S.B."/>
            <person name="Oberbach A."/>
            <person name="Till H."/>
            <person name="Bargiela R."/>
            <person name="Campoy C."/>
            <person name="Segura M.T."/>
            <person name="Richter M."/>
            <person name="von Bergen M."/>
            <person name="Seifert J."/>
            <person name="Suarez A."/>
        </authorList>
    </citation>
    <scope>NUCLEOTIDE SEQUENCE</scope>
</reference>
<feature type="non-terminal residue" evidence="1">
    <location>
        <position position="1"/>
    </location>
</feature>
<dbReference type="InterPro" id="IPR029052">
    <property type="entry name" value="Metallo-depent_PP-like"/>
</dbReference>
<proteinExistence type="predicted"/>
<accession>K1TN33</accession>
<organism evidence="1">
    <name type="scientific">human gut metagenome</name>
    <dbReference type="NCBI Taxonomy" id="408170"/>
    <lineage>
        <taxon>unclassified sequences</taxon>
        <taxon>metagenomes</taxon>
        <taxon>organismal metagenomes</taxon>
    </lineage>
</organism>
<dbReference type="GO" id="GO:0016787">
    <property type="term" value="F:hydrolase activity"/>
    <property type="evidence" value="ECO:0007669"/>
    <property type="project" value="UniProtKB-KW"/>
</dbReference>
<dbReference type="Gene3D" id="3.60.21.10">
    <property type="match status" value="1"/>
</dbReference>
<protein>
    <submittedName>
        <fullName evidence="1">Phosphohydrolase</fullName>
    </submittedName>
</protein>
<evidence type="ECO:0000313" key="1">
    <source>
        <dbReference type="EMBL" id="EKC60751.1"/>
    </source>
</evidence>
<sequence>SHVTESDIVTLRNGLSPILSQLGIDIVLQGHDHVYARSYIMGGESGMTADVQKNADGSALTEVTNPDGVQYITMNSASGSKFYKITEEAFEYTAVQNQEKVPNYSVANVTKDAFTVTTYRSTDDSVVDTITIKKSKNGWETVDGKDYWYEDGVKQGTEGRGKEIYDTESDAWYWLDSDANGAKAVSKDVYQESDGGKVGPL</sequence>
<dbReference type="SUPFAM" id="SSF56300">
    <property type="entry name" value="Metallo-dependent phosphatases"/>
    <property type="match status" value="1"/>
</dbReference>
<gene>
    <name evidence="1" type="ORF">LEA_12705</name>
</gene>
<dbReference type="AlphaFoldDB" id="K1TN33"/>
<dbReference type="EMBL" id="AJWY01008601">
    <property type="protein sequence ID" value="EKC60751.1"/>
    <property type="molecule type" value="Genomic_DNA"/>
</dbReference>
<comment type="caution">
    <text evidence="1">The sequence shown here is derived from an EMBL/GenBank/DDBJ whole genome shotgun (WGS) entry which is preliminary data.</text>
</comment>